<dbReference type="PANTHER" id="PTHR42852:SF6">
    <property type="entry name" value="THIOL:DISULFIDE INTERCHANGE PROTEIN DSBE"/>
    <property type="match status" value="1"/>
</dbReference>
<dbReference type="GO" id="GO:0030313">
    <property type="term" value="C:cell envelope"/>
    <property type="evidence" value="ECO:0007669"/>
    <property type="project" value="UniProtKB-SubCell"/>
</dbReference>
<dbReference type="GO" id="GO:0016491">
    <property type="term" value="F:oxidoreductase activity"/>
    <property type="evidence" value="ECO:0007669"/>
    <property type="project" value="InterPro"/>
</dbReference>
<dbReference type="PROSITE" id="PS51352">
    <property type="entry name" value="THIOREDOXIN_2"/>
    <property type="match status" value="1"/>
</dbReference>
<evidence type="ECO:0000256" key="4">
    <source>
        <dbReference type="ARBA" id="ARBA00023284"/>
    </source>
</evidence>
<evidence type="ECO:0000313" key="6">
    <source>
        <dbReference type="EMBL" id="STZ26592.1"/>
    </source>
</evidence>
<dbReference type="InterPro" id="IPR013766">
    <property type="entry name" value="Thioredoxin_domain"/>
</dbReference>
<dbReference type="GO" id="GO:0017004">
    <property type="term" value="P:cytochrome complex assembly"/>
    <property type="evidence" value="ECO:0007669"/>
    <property type="project" value="UniProtKB-KW"/>
</dbReference>
<protein>
    <submittedName>
        <fullName evidence="6">Thiol-disulfide oxidoreductase resA</fullName>
    </submittedName>
</protein>
<proteinExistence type="predicted"/>
<evidence type="ECO:0000256" key="2">
    <source>
        <dbReference type="ARBA" id="ARBA00022748"/>
    </source>
</evidence>
<dbReference type="Gene3D" id="3.40.30.10">
    <property type="entry name" value="Glutaredoxin"/>
    <property type="match status" value="1"/>
</dbReference>
<accession>A0A378RHW0</accession>
<dbReference type="AlphaFoldDB" id="A0A378RHW0"/>
<dbReference type="InterPro" id="IPR017937">
    <property type="entry name" value="Thioredoxin_CS"/>
</dbReference>
<dbReference type="SUPFAM" id="SSF52833">
    <property type="entry name" value="Thioredoxin-like"/>
    <property type="match status" value="1"/>
</dbReference>
<evidence type="ECO:0000256" key="1">
    <source>
        <dbReference type="ARBA" id="ARBA00004196"/>
    </source>
</evidence>
<keyword evidence="7" id="KW-1185">Reference proteome</keyword>
<dbReference type="PANTHER" id="PTHR42852">
    <property type="entry name" value="THIOL:DISULFIDE INTERCHANGE PROTEIN DSBE"/>
    <property type="match status" value="1"/>
</dbReference>
<dbReference type="InterPro" id="IPR050553">
    <property type="entry name" value="Thioredoxin_ResA/DsbE_sf"/>
</dbReference>
<keyword evidence="3" id="KW-1015">Disulfide bond</keyword>
<comment type="subcellular location">
    <subcellularLocation>
        <location evidence="1">Cell envelope</location>
    </subcellularLocation>
</comment>
<feature type="domain" description="Thioredoxin" evidence="5">
    <location>
        <begin position="242"/>
        <end position="382"/>
    </location>
</feature>
<keyword evidence="2" id="KW-0201">Cytochrome c-type biogenesis</keyword>
<sequence length="382" mass="43068">MKKLAVVLLALGMFSCKQDNTIEITTKDVANDTKVEIMTSELGNPSPTVVYTGTIKDNKLVFENPFTEFEEAYMVLGGEMQNNVFFIGEPGHITISVAKDQPTETVLGGSENNQKLQKLQDEVKPTVIKLRTFIDENQMNLMQLSQSNEEADRAKFETLQNEYKGYIDSINEVYKKHQQDNANNAFGLLLLSQQMMSSQDGETDFVKEFDKFSAELKESKTGKKIDSMLKMMNVSEEETAGLKVGDIAPNFTSKTPDDKELSLEEFKKGKNLVLIDFWASWCGPCRVENPNVVKLYNGFKAKGLDIIGVSLDKDKDKWLQAIEKDGLVWGQVSNLQFWNDEIAAEYGVQAIPANYLINEKGEILAINLYGEELYQKVEELLK</sequence>
<dbReference type="InterPro" id="IPR025380">
    <property type="entry name" value="DUF4369"/>
</dbReference>
<evidence type="ECO:0000256" key="3">
    <source>
        <dbReference type="ARBA" id="ARBA00023157"/>
    </source>
</evidence>
<dbReference type="GO" id="GO:0016209">
    <property type="term" value="F:antioxidant activity"/>
    <property type="evidence" value="ECO:0007669"/>
    <property type="project" value="InterPro"/>
</dbReference>
<dbReference type="Proteomes" id="UP000255024">
    <property type="component" value="Unassembled WGS sequence"/>
</dbReference>
<reference evidence="6 7" key="1">
    <citation type="submission" date="2018-06" db="EMBL/GenBank/DDBJ databases">
        <authorList>
            <consortium name="Pathogen Informatics"/>
            <person name="Doyle S."/>
        </authorList>
    </citation>
    <scope>NUCLEOTIDE SEQUENCE [LARGE SCALE GENOMIC DNA]</scope>
    <source>
        <strain evidence="6 7">NCTC11179</strain>
    </source>
</reference>
<dbReference type="CDD" id="cd02966">
    <property type="entry name" value="TlpA_like_family"/>
    <property type="match status" value="1"/>
</dbReference>
<dbReference type="RefSeq" id="WP_115089711.1">
    <property type="nucleotide sequence ID" value="NZ_CP068107.1"/>
</dbReference>
<gene>
    <name evidence="6" type="primary">resA_1</name>
    <name evidence="6" type="ORF">NCTC11179_00113</name>
</gene>
<dbReference type="PROSITE" id="PS00194">
    <property type="entry name" value="THIOREDOXIN_1"/>
    <property type="match status" value="1"/>
</dbReference>
<dbReference type="EMBL" id="UGQL01000001">
    <property type="protein sequence ID" value="STZ26592.1"/>
    <property type="molecule type" value="Genomic_DNA"/>
</dbReference>
<dbReference type="InterPro" id="IPR000866">
    <property type="entry name" value="AhpC/TSA"/>
</dbReference>
<dbReference type="Pfam" id="PF00578">
    <property type="entry name" value="AhpC-TSA"/>
    <property type="match status" value="1"/>
</dbReference>
<name>A0A378RHW0_MYROD</name>
<organism evidence="6 7">
    <name type="scientific">Myroides odoratus</name>
    <name type="common">Flavobacterium odoratum</name>
    <dbReference type="NCBI Taxonomy" id="256"/>
    <lineage>
        <taxon>Bacteria</taxon>
        <taxon>Pseudomonadati</taxon>
        <taxon>Bacteroidota</taxon>
        <taxon>Flavobacteriia</taxon>
        <taxon>Flavobacteriales</taxon>
        <taxon>Flavobacteriaceae</taxon>
        <taxon>Myroides</taxon>
    </lineage>
</organism>
<keyword evidence="4" id="KW-0676">Redox-active center</keyword>
<dbReference type="PROSITE" id="PS51257">
    <property type="entry name" value="PROKAR_LIPOPROTEIN"/>
    <property type="match status" value="1"/>
</dbReference>
<dbReference type="InterPro" id="IPR036249">
    <property type="entry name" value="Thioredoxin-like_sf"/>
</dbReference>
<evidence type="ECO:0000259" key="5">
    <source>
        <dbReference type="PROSITE" id="PS51352"/>
    </source>
</evidence>
<dbReference type="Pfam" id="PF14289">
    <property type="entry name" value="DUF4369"/>
    <property type="match status" value="1"/>
</dbReference>
<evidence type="ECO:0000313" key="7">
    <source>
        <dbReference type="Proteomes" id="UP000255024"/>
    </source>
</evidence>